<dbReference type="InterPro" id="IPR006076">
    <property type="entry name" value="FAD-dep_OxRdtase"/>
</dbReference>
<dbReference type="GO" id="GO:0005737">
    <property type="term" value="C:cytoplasm"/>
    <property type="evidence" value="ECO:0007669"/>
    <property type="project" value="TreeGrafter"/>
</dbReference>
<accession>A0A7J9V031</accession>
<sequence>MRDVCVIGAGIVGASTAFYLSRLEGLRVTIVDVGYPGAATTSAGTGWITARDERDPEYRRLGLLAMDEHHRLAALFPASPWLTVGGTLWTEDAANDFGTLIEDCERTDFPVEVLTAAEVNTRLEPNVSFERPDLRVAHFPTELTVTGSLLTQVLVEAATDNGAISHLGSRVVGLEQVQGGRHRVAFDDGAALEVDAVVNCAGPGADVVAGFYDIAMPMRPQPGIGIQVRAAGDPLRRSVFTKELVAKREAEGVIRLRSMLGWRTSAGVSAPDAGFTGGLERNDFVAHVVEEAKKLIPSVSLRPIATWSGVRPIPSDGFPRVGAVESVPGYFEAVTHNGAIFGPLLGRLLAAEIATGEQSPLLASYRPARFLN</sequence>
<dbReference type="InterPro" id="IPR036188">
    <property type="entry name" value="FAD/NAD-bd_sf"/>
</dbReference>
<evidence type="ECO:0000313" key="3">
    <source>
        <dbReference type="EMBL" id="MPV89324.1"/>
    </source>
</evidence>
<name>A0A7J9V031_9MICO</name>
<proteinExistence type="predicted"/>
<feature type="domain" description="FAD dependent oxidoreductase" evidence="2">
    <location>
        <begin position="3"/>
        <end position="351"/>
    </location>
</feature>
<protein>
    <submittedName>
        <fullName evidence="3">FAD-dependent oxidoreductase</fullName>
    </submittedName>
</protein>
<dbReference type="Pfam" id="PF01266">
    <property type="entry name" value="DAO"/>
    <property type="match status" value="1"/>
</dbReference>
<reference evidence="3 4" key="1">
    <citation type="submission" date="2019-10" db="EMBL/GenBank/DDBJ databases">
        <title>Georgenia wutianyii sp. nov. and Georgenia yuyongxinii sp. nov. isolated from plateau pika (Ochotona curzoniae) in the Qinghai-Tibet plateau of China.</title>
        <authorList>
            <person name="Tian Z."/>
        </authorList>
    </citation>
    <scope>NUCLEOTIDE SEQUENCE [LARGE SCALE GENOMIC DNA]</scope>
    <source>
        <strain evidence="3 4">JCM 15130</strain>
    </source>
</reference>
<dbReference type="OrthoDB" id="4775411at2"/>
<dbReference type="Gene3D" id="3.30.9.10">
    <property type="entry name" value="D-Amino Acid Oxidase, subunit A, domain 2"/>
    <property type="match status" value="1"/>
</dbReference>
<dbReference type="GO" id="GO:0016491">
    <property type="term" value="F:oxidoreductase activity"/>
    <property type="evidence" value="ECO:0007669"/>
    <property type="project" value="UniProtKB-KW"/>
</dbReference>
<dbReference type="AlphaFoldDB" id="A0A7J9V031"/>
<dbReference type="PANTHER" id="PTHR13847">
    <property type="entry name" value="SARCOSINE DEHYDROGENASE-RELATED"/>
    <property type="match status" value="1"/>
</dbReference>
<evidence type="ECO:0000313" key="4">
    <source>
        <dbReference type="Proteomes" id="UP000429644"/>
    </source>
</evidence>
<comment type="caution">
    <text evidence="3">The sequence shown here is derived from an EMBL/GenBank/DDBJ whole genome shotgun (WGS) entry which is preliminary data.</text>
</comment>
<dbReference type="Gene3D" id="3.50.50.60">
    <property type="entry name" value="FAD/NAD(P)-binding domain"/>
    <property type="match status" value="1"/>
</dbReference>
<gene>
    <name evidence="3" type="ORF">GB882_11660</name>
</gene>
<organism evidence="3 4">
    <name type="scientific">Georgenia ruanii</name>
    <dbReference type="NCBI Taxonomy" id="348442"/>
    <lineage>
        <taxon>Bacteria</taxon>
        <taxon>Bacillati</taxon>
        <taxon>Actinomycetota</taxon>
        <taxon>Actinomycetes</taxon>
        <taxon>Micrococcales</taxon>
        <taxon>Bogoriellaceae</taxon>
        <taxon>Georgenia</taxon>
    </lineage>
</organism>
<dbReference type="EMBL" id="WHPD01002517">
    <property type="protein sequence ID" value="MPV89324.1"/>
    <property type="molecule type" value="Genomic_DNA"/>
</dbReference>
<dbReference type="SUPFAM" id="SSF51905">
    <property type="entry name" value="FAD/NAD(P)-binding domain"/>
    <property type="match status" value="1"/>
</dbReference>
<dbReference type="PANTHER" id="PTHR13847:SF289">
    <property type="entry name" value="GLYCINE OXIDASE"/>
    <property type="match status" value="1"/>
</dbReference>
<evidence type="ECO:0000256" key="1">
    <source>
        <dbReference type="ARBA" id="ARBA00023002"/>
    </source>
</evidence>
<evidence type="ECO:0000259" key="2">
    <source>
        <dbReference type="Pfam" id="PF01266"/>
    </source>
</evidence>
<dbReference type="Proteomes" id="UP000429644">
    <property type="component" value="Unassembled WGS sequence"/>
</dbReference>
<keyword evidence="1" id="KW-0560">Oxidoreductase</keyword>
<dbReference type="RefSeq" id="WP_152232038.1">
    <property type="nucleotide sequence ID" value="NZ_BAAAOT010000008.1"/>
</dbReference>
<keyword evidence="4" id="KW-1185">Reference proteome</keyword>